<comment type="caution">
    <text evidence="2">The sequence shown here is derived from an EMBL/GenBank/DDBJ whole genome shotgun (WGS) entry which is preliminary data.</text>
</comment>
<evidence type="ECO:0000256" key="1">
    <source>
        <dbReference type="SAM" id="SignalP"/>
    </source>
</evidence>
<keyword evidence="1" id="KW-0732">Signal</keyword>
<dbReference type="EMBL" id="BGPR01021125">
    <property type="protein sequence ID" value="GBN86129.1"/>
    <property type="molecule type" value="Genomic_DNA"/>
</dbReference>
<proteinExistence type="predicted"/>
<organism evidence="2 3">
    <name type="scientific">Araneus ventricosus</name>
    <name type="common">Orbweaver spider</name>
    <name type="synonym">Epeira ventricosa</name>
    <dbReference type="NCBI Taxonomy" id="182803"/>
    <lineage>
        <taxon>Eukaryota</taxon>
        <taxon>Metazoa</taxon>
        <taxon>Ecdysozoa</taxon>
        <taxon>Arthropoda</taxon>
        <taxon>Chelicerata</taxon>
        <taxon>Arachnida</taxon>
        <taxon>Araneae</taxon>
        <taxon>Araneomorphae</taxon>
        <taxon>Entelegynae</taxon>
        <taxon>Araneoidea</taxon>
        <taxon>Araneidae</taxon>
        <taxon>Araneus</taxon>
    </lineage>
</organism>
<feature type="signal peptide" evidence="1">
    <location>
        <begin position="1"/>
        <end position="27"/>
    </location>
</feature>
<dbReference type="Proteomes" id="UP000499080">
    <property type="component" value="Unassembled WGS sequence"/>
</dbReference>
<feature type="chain" id="PRO_5021218603" evidence="1">
    <location>
        <begin position="28"/>
        <end position="182"/>
    </location>
</feature>
<name>A0A4Y2SFT6_ARAVE</name>
<gene>
    <name evidence="2" type="ORF">AVEN_136998_1</name>
</gene>
<protein>
    <submittedName>
        <fullName evidence="2">Uncharacterized protein</fullName>
    </submittedName>
</protein>
<reference evidence="2 3" key="1">
    <citation type="journal article" date="2019" name="Sci. Rep.">
        <title>Orb-weaving spider Araneus ventricosus genome elucidates the spidroin gene catalogue.</title>
        <authorList>
            <person name="Kono N."/>
            <person name="Nakamura H."/>
            <person name="Ohtoshi R."/>
            <person name="Moran D.A.P."/>
            <person name="Shinohara A."/>
            <person name="Yoshida Y."/>
            <person name="Fujiwara M."/>
            <person name="Mori M."/>
            <person name="Tomita M."/>
            <person name="Arakawa K."/>
        </authorList>
    </citation>
    <scope>NUCLEOTIDE SEQUENCE [LARGE SCALE GENOMIC DNA]</scope>
</reference>
<evidence type="ECO:0000313" key="2">
    <source>
        <dbReference type="EMBL" id="GBN86129.1"/>
    </source>
</evidence>
<evidence type="ECO:0000313" key="3">
    <source>
        <dbReference type="Proteomes" id="UP000499080"/>
    </source>
</evidence>
<dbReference type="AlphaFoldDB" id="A0A4Y2SFT6"/>
<keyword evidence="3" id="KW-1185">Reference proteome</keyword>
<accession>A0A4Y2SFT6</accession>
<sequence>MKYSGPETYSSPVVLLLELLLTPYVGQRNNKQGSSQFLSPLLPRWTPDLVSTRKGVTTANVGKRKAFSIGAEKHGVDAFSKNEIELFECCDDDVIKSGEMSEEGIVALVNEKNNTIVDSSSDMEEEQDETGHSIADAKAAANVLNNFSATENNDEYVVDLFKIVDKTFDELYIKSKTFQFNL</sequence>